<organism evidence="1 2">
    <name type="scientific">Candidatus Cryptobacteroides excrementipullorum</name>
    <dbReference type="NCBI Taxonomy" id="2840761"/>
    <lineage>
        <taxon>Bacteria</taxon>
        <taxon>Pseudomonadati</taxon>
        <taxon>Bacteroidota</taxon>
        <taxon>Bacteroidia</taxon>
        <taxon>Bacteroidales</taxon>
        <taxon>Candidatus Cryptobacteroides</taxon>
    </lineage>
</organism>
<reference evidence="1" key="1">
    <citation type="submission" date="2020-10" db="EMBL/GenBank/DDBJ databases">
        <authorList>
            <person name="Gilroy R."/>
        </authorList>
    </citation>
    <scope>NUCLEOTIDE SEQUENCE</scope>
    <source>
        <strain evidence="1">2478</strain>
    </source>
</reference>
<dbReference type="AlphaFoldDB" id="A0A9D9ISI8"/>
<proteinExistence type="predicted"/>
<protein>
    <submittedName>
        <fullName evidence="1">Uncharacterized protein</fullName>
    </submittedName>
</protein>
<dbReference type="Gene3D" id="2.60.40.1820">
    <property type="match status" value="1"/>
</dbReference>
<reference evidence="1" key="2">
    <citation type="journal article" date="2021" name="PeerJ">
        <title>Extensive microbial diversity within the chicken gut microbiome revealed by metagenomics and culture.</title>
        <authorList>
            <person name="Gilroy R."/>
            <person name="Ravi A."/>
            <person name="Getino M."/>
            <person name="Pursley I."/>
            <person name="Horton D.L."/>
            <person name="Alikhan N.F."/>
            <person name="Baker D."/>
            <person name="Gharbi K."/>
            <person name="Hall N."/>
            <person name="Watson M."/>
            <person name="Adriaenssens E.M."/>
            <person name="Foster-Nyarko E."/>
            <person name="Jarju S."/>
            <person name="Secka A."/>
            <person name="Antonio M."/>
            <person name="Oren A."/>
            <person name="Chaudhuri R.R."/>
            <person name="La Ragione R."/>
            <person name="Hildebrand F."/>
            <person name="Pallen M.J."/>
        </authorList>
    </citation>
    <scope>NUCLEOTIDE SEQUENCE</scope>
    <source>
        <strain evidence="1">2478</strain>
    </source>
</reference>
<dbReference type="Proteomes" id="UP000823771">
    <property type="component" value="Unassembled WGS sequence"/>
</dbReference>
<evidence type="ECO:0000313" key="2">
    <source>
        <dbReference type="Proteomes" id="UP000823771"/>
    </source>
</evidence>
<accession>A0A9D9ISI8</accession>
<evidence type="ECO:0000313" key="1">
    <source>
        <dbReference type="EMBL" id="MBO8478229.1"/>
    </source>
</evidence>
<comment type="caution">
    <text evidence="1">The sequence shown here is derived from an EMBL/GenBank/DDBJ whole genome shotgun (WGS) entry which is preliminary data.</text>
</comment>
<dbReference type="EMBL" id="JADILZ010000043">
    <property type="protein sequence ID" value="MBO8478229.1"/>
    <property type="molecule type" value="Genomic_DNA"/>
</dbReference>
<sequence length="133" mass="14235">MRDISIRAFRVESLSVESLRKLDAGLTLTVDNPAKGIEITAMEGTVYRKGSRLGTFTADSLTVPGKAVSELPVALRMELDPAVSPLSLMSMASDADAGDFTADITLKARLGKGPGKKFTLRDIPLKDIISNLK</sequence>
<gene>
    <name evidence="1" type="ORF">IAB80_05030</name>
</gene>
<name>A0A9D9ISI8_9BACT</name>